<comment type="caution">
    <text evidence="6">The sequence shown here is derived from an EMBL/GenBank/DDBJ whole genome shotgun (WGS) entry which is preliminary data.</text>
</comment>
<keyword evidence="6" id="KW-0648">Protein biosynthesis</keyword>
<keyword evidence="7" id="KW-1185">Reference proteome</keyword>
<dbReference type="Proteomes" id="UP000037510">
    <property type="component" value="Unassembled WGS sequence"/>
</dbReference>
<protein>
    <submittedName>
        <fullName evidence="6">Elongation factor 1-alpha</fullName>
    </submittedName>
</protein>
<proteinExistence type="predicted"/>
<keyword evidence="6" id="KW-0251">Elongation factor</keyword>
<dbReference type="GO" id="GO:0008270">
    <property type="term" value="F:zinc ion binding"/>
    <property type="evidence" value="ECO:0007669"/>
    <property type="project" value="UniProtKB-KW"/>
</dbReference>
<dbReference type="AlphaFoldDB" id="A0A0L7LNL6"/>
<evidence type="ECO:0000256" key="2">
    <source>
        <dbReference type="ARBA" id="ARBA00022771"/>
    </source>
</evidence>
<keyword evidence="1" id="KW-0479">Metal-binding</keyword>
<gene>
    <name evidence="6" type="ORF">OBRU01_04757</name>
</gene>
<keyword evidence="4" id="KW-0812">Transmembrane</keyword>
<reference evidence="6 7" key="1">
    <citation type="journal article" date="2015" name="Genome Biol. Evol.">
        <title>The genome of winter moth (Operophtera brumata) provides a genomic perspective on sexual dimorphism and phenology.</title>
        <authorList>
            <person name="Derks M.F."/>
            <person name="Smit S."/>
            <person name="Salis L."/>
            <person name="Schijlen E."/>
            <person name="Bossers A."/>
            <person name="Mateman C."/>
            <person name="Pijl A.S."/>
            <person name="de Ridder D."/>
            <person name="Groenen M.A."/>
            <person name="Visser M.E."/>
            <person name="Megens H.J."/>
        </authorList>
    </citation>
    <scope>NUCLEOTIDE SEQUENCE [LARGE SCALE GENOMIC DNA]</scope>
    <source>
        <strain evidence="6">WM2013NL</strain>
        <tissue evidence="6">Head and thorax</tissue>
    </source>
</reference>
<evidence type="ECO:0000256" key="1">
    <source>
        <dbReference type="ARBA" id="ARBA00022723"/>
    </source>
</evidence>
<keyword evidence="2" id="KW-0863">Zinc-finger</keyword>
<dbReference type="Pfam" id="PF04500">
    <property type="entry name" value="FLYWCH"/>
    <property type="match status" value="1"/>
</dbReference>
<accession>A0A0L7LNL6</accession>
<sequence>MYQVTNIQLQRHSNTRFKSLSTVTVVTAIDGATLLMLNGFAFIDPSPMPNGERWYCSGRGRWNCSVCLHVNDDYELVCISNEHTHKPPLYEKTAGGLYVEVPRGLTEPRNLGLWLKKTIENTIWLEIYKI</sequence>
<evidence type="ECO:0000313" key="7">
    <source>
        <dbReference type="Proteomes" id="UP000037510"/>
    </source>
</evidence>
<dbReference type="GO" id="GO:0003746">
    <property type="term" value="F:translation elongation factor activity"/>
    <property type="evidence" value="ECO:0007669"/>
    <property type="project" value="UniProtKB-KW"/>
</dbReference>
<feature type="domain" description="FLYWCH-type" evidence="5">
    <location>
        <begin position="30"/>
        <end position="85"/>
    </location>
</feature>
<keyword evidence="4" id="KW-1133">Transmembrane helix</keyword>
<feature type="transmembrane region" description="Helical" evidence="4">
    <location>
        <begin position="20"/>
        <end position="43"/>
    </location>
</feature>
<keyword evidence="3" id="KW-0862">Zinc</keyword>
<evidence type="ECO:0000256" key="3">
    <source>
        <dbReference type="ARBA" id="ARBA00022833"/>
    </source>
</evidence>
<dbReference type="InterPro" id="IPR007588">
    <property type="entry name" value="Znf_FLYWCH"/>
</dbReference>
<evidence type="ECO:0000259" key="5">
    <source>
        <dbReference type="Pfam" id="PF04500"/>
    </source>
</evidence>
<keyword evidence="4" id="KW-0472">Membrane</keyword>
<evidence type="ECO:0000313" key="6">
    <source>
        <dbReference type="EMBL" id="KOB77042.1"/>
    </source>
</evidence>
<dbReference type="EMBL" id="JTDY01000469">
    <property type="protein sequence ID" value="KOB77042.1"/>
    <property type="molecule type" value="Genomic_DNA"/>
</dbReference>
<name>A0A0L7LNL6_OPEBR</name>
<dbReference type="Gene3D" id="2.20.25.240">
    <property type="match status" value="1"/>
</dbReference>
<organism evidence="6 7">
    <name type="scientific">Operophtera brumata</name>
    <name type="common">Winter moth</name>
    <name type="synonym">Phalaena brumata</name>
    <dbReference type="NCBI Taxonomy" id="104452"/>
    <lineage>
        <taxon>Eukaryota</taxon>
        <taxon>Metazoa</taxon>
        <taxon>Ecdysozoa</taxon>
        <taxon>Arthropoda</taxon>
        <taxon>Hexapoda</taxon>
        <taxon>Insecta</taxon>
        <taxon>Pterygota</taxon>
        <taxon>Neoptera</taxon>
        <taxon>Endopterygota</taxon>
        <taxon>Lepidoptera</taxon>
        <taxon>Glossata</taxon>
        <taxon>Ditrysia</taxon>
        <taxon>Geometroidea</taxon>
        <taxon>Geometridae</taxon>
        <taxon>Larentiinae</taxon>
        <taxon>Operophtera</taxon>
    </lineage>
</organism>
<evidence type="ECO:0000256" key="4">
    <source>
        <dbReference type="SAM" id="Phobius"/>
    </source>
</evidence>